<dbReference type="Gene3D" id="3.30.1890.10">
    <property type="entry name" value="FepE-like"/>
    <property type="match status" value="1"/>
</dbReference>
<dbReference type="PANTHER" id="PTHR32309:SF13">
    <property type="entry name" value="FERRIC ENTEROBACTIN TRANSPORT PROTEIN FEPE"/>
    <property type="match status" value="1"/>
</dbReference>
<evidence type="ECO:0000256" key="2">
    <source>
        <dbReference type="ARBA" id="ARBA00022475"/>
    </source>
</evidence>
<keyword evidence="2" id="KW-1003">Cell membrane</keyword>
<keyword evidence="3 6" id="KW-0812">Transmembrane</keyword>
<dbReference type="SUPFAM" id="SSF160355">
    <property type="entry name" value="Bacterial polysaccharide co-polymerase-like"/>
    <property type="match status" value="1"/>
</dbReference>
<evidence type="ECO:0000256" key="4">
    <source>
        <dbReference type="ARBA" id="ARBA00022989"/>
    </source>
</evidence>
<evidence type="ECO:0000256" key="3">
    <source>
        <dbReference type="ARBA" id="ARBA00022692"/>
    </source>
</evidence>
<dbReference type="InterPro" id="IPR003856">
    <property type="entry name" value="LPS_length_determ_N"/>
</dbReference>
<feature type="transmembrane region" description="Helical" evidence="6">
    <location>
        <begin position="400"/>
        <end position="419"/>
    </location>
</feature>
<keyword evidence="4 6" id="KW-1133">Transmembrane helix</keyword>
<sequence>MSHNKLNVDMEEPQSNNIQQQAVYCDKDEVSFFELFRILFNHKKKIIGITLSSIIVSILYTLFLPNLYQVEATYRPPLARDIQELQVRLRIASRKLDNFDETMGLGKASSFIGNTINALLKIFIQNYYNRKDNKFTAGDKTKVINVNDIFSVFTRNLNSKKIRWFVFREILLKNKLLSGTQNMGYNSEDAFKSFDDSLSVSISSVKTGEASVFFTTLAMKGKQTPLLAKVVNMIAEEARKSTLREVILNVKASIAVKIKILIQEIDWLQKIASMQRGDKIVRLTAADTVRALKYKIANIQKIEKNNRLNQITKIEKKLNFSRFSELRILQEQLNLLSINHKIEQLKKRLVDDSFIKLLRFKEFEINYLKSIQINLKDVLVARLERKAYSPGRLVKPNIKLNAMLGFLLGLFLSIFIAFFSNHLTTRLIK</sequence>
<organism evidence="8">
    <name type="scientific">hydrothermal vent metagenome</name>
    <dbReference type="NCBI Taxonomy" id="652676"/>
    <lineage>
        <taxon>unclassified sequences</taxon>
        <taxon>metagenomes</taxon>
        <taxon>ecological metagenomes</taxon>
    </lineage>
</organism>
<evidence type="ECO:0000256" key="1">
    <source>
        <dbReference type="ARBA" id="ARBA00004651"/>
    </source>
</evidence>
<reference evidence="8" key="1">
    <citation type="submission" date="2018-06" db="EMBL/GenBank/DDBJ databases">
        <authorList>
            <person name="Zhirakovskaya E."/>
        </authorList>
    </citation>
    <scope>NUCLEOTIDE SEQUENCE</scope>
</reference>
<dbReference type="Pfam" id="PF02706">
    <property type="entry name" value="Wzz"/>
    <property type="match status" value="1"/>
</dbReference>
<name>A0A3B0XV28_9ZZZZ</name>
<evidence type="ECO:0000256" key="6">
    <source>
        <dbReference type="SAM" id="Phobius"/>
    </source>
</evidence>
<dbReference type="AlphaFoldDB" id="A0A3B0XV28"/>
<evidence type="ECO:0000313" key="8">
    <source>
        <dbReference type="EMBL" id="VAW71361.1"/>
    </source>
</evidence>
<feature type="domain" description="Polysaccharide chain length determinant N-terminal" evidence="7">
    <location>
        <begin position="28"/>
        <end position="77"/>
    </location>
</feature>
<keyword evidence="5 6" id="KW-0472">Membrane</keyword>
<evidence type="ECO:0000256" key="5">
    <source>
        <dbReference type="ARBA" id="ARBA00023136"/>
    </source>
</evidence>
<dbReference type="GO" id="GO:0004713">
    <property type="term" value="F:protein tyrosine kinase activity"/>
    <property type="evidence" value="ECO:0007669"/>
    <property type="project" value="TreeGrafter"/>
</dbReference>
<dbReference type="GO" id="GO:0005886">
    <property type="term" value="C:plasma membrane"/>
    <property type="evidence" value="ECO:0007669"/>
    <property type="project" value="UniProtKB-SubCell"/>
</dbReference>
<comment type="subcellular location">
    <subcellularLocation>
        <location evidence="1">Cell membrane</location>
        <topology evidence="1">Multi-pass membrane protein</topology>
    </subcellularLocation>
</comment>
<proteinExistence type="predicted"/>
<dbReference type="EMBL" id="UOFL01000018">
    <property type="protein sequence ID" value="VAW71361.1"/>
    <property type="molecule type" value="Genomic_DNA"/>
</dbReference>
<gene>
    <name evidence="8" type="ORF">MNBD_GAMMA12-1321</name>
</gene>
<feature type="transmembrane region" description="Helical" evidence="6">
    <location>
        <begin position="46"/>
        <end position="68"/>
    </location>
</feature>
<dbReference type="InterPro" id="IPR050445">
    <property type="entry name" value="Bact_polysacc_biosynth/exp"/>
</dbReference>
<dbReference type="PANTHER" id="PTHR32309">
    <property type="entry name" value="TYROSINE-PROTEIN KINASE"/>
    <property type="match status" value="1"/>
</dbReference>
<accession>A0A3B0XV28</accession>
<evidence type="ECO:0000259" key="7">
    <source>
        <dbReference type="Pfam" id="PF02706"/>
    </source>
</evidence>
<protein>
    <recommendedName>
        <fullName evidence="7">Polysaccharide chain length determinant N-terminal domain-containing protein</fullName>
    </recommendedName>
</protein>